<comment type="caution">
    <text evidence="2">The sequence shown here is derived from an EMBL/GenBank/DDBJ whole genome shotgun (WGS) entry which is preliminary data.</text>
</comment>
<name>A0A5C6UX97_9FLAO</name>
<gene>
    <name evidence="2" type="ORF">FRX97_12040</name>
</gene>
<evidence type="ECO:0000313" key="3">
    <source>
        <dbReference type="Proteomes" id="UP000321168"/>
    </source>
</evidence>
<feature type="domain" description="HTH cro/C1-type" evidence="1">
    <location>
        <begin position="24"/>
        <end position="81"/>
    </location>
</feature>
<dbReference type="CDD" id="cd00093">
    <property type="entry name" value="HTH_XRE"/>
    <property type="match status" value="1"/>
</dbReference>
<dbReference type="Proteomes" id="UP000321168">
    <property type="component" value="Unassembled WGS sequence"/>
</dbReference>
<proteinExistence type="predicted"/>
<dbReference type="InterPro" id="IPR010982">
    <property type="entry name" value="Lambda_DNA-bd_dom_sf"/>
</dbReference>
<evidence type="ECO:0000259" key="1">
    <source>
        <dbReference type="PROSITE" id="PS50943"/>
    </source>
</evidence>
<keyword evidence="3" id="KW-1185">Reference proteome</keyword>
<organism evidence="2 3">
    <name type="scientific">Luteibaculum oceani</name>
    <dbReference type="NCBI Taxonomy" id="1294296"/>
    <lineage>
        <taxon>Bacteria</taxon>
        <taxon>Pseudomonadati</taxon>
        <taxon>Bacteroidota</taxon>
        <taxon>Flavobacteriia</taxon>
        <taxon>Flavobacteriales</taxon>
        <taxon>Luteibaculaceae</taxon>
        <taxon>Luteibaculum</taxon>
    </lineage>
</organism>
<dbReference type="EMBL" id="VORB01000016">
    <property type="protein sequence ID" value="TXC75245.1"/>
    <property type="molecule type" value="Genomic_DNA"/>
</dbReference>
<dbReference type="InterPro" id="IPR001387">
    <property type="entry name" value="Cro/C1-type_HTH"/>
</dbReference>
<evidence type="ECO:0000313" key="2">
    <source>
        <dbReference type="EMBL" id="TXC75245.1"/>
    </source>
</evidence>
<dbReference type="PROSITE" id="PS50943">
    <property type="entry name" value="HTH_CROC1"/>
    <property type="match status" value="1"/>
</dbReference>
<dbReference type="Pfam" id="PF01381">
    <property type="entry name" value="HTH_3"/>
    <property type="match status" value="1"/>
</dbReference>
<sequence length="147" mass="16989">MSGNLYKRRKVSKADLKQETILILKNLKKVHETLGLSQTELSRDIDWDYQSYSKMERGIYHIQAELLLPICKRFKVKSESFFDFDEVVKSNVETNTDLSIADEEKGEYAAESPISLTVSINPNDPKFMDLLKAFVVKNDRDSSHKKK</sequence>
<dbReference type="SUPFAM" id="SSF47413">
    <property type="entry name" value="lambda repressor-like DNA-binding domains"/>
    <property type="match status" value="1"/>
</dbReference>
<dbReference type="AlphaFoldDB" id="A0A5C6UX97"/>
<accession>A0A5C6UX97</accession>
<dbReference type="SMART" id="SM00530">
    <property type="entry name" value="HTH_XRE"/>
    <property type="match status" value="1"/>
</dbReference>
<protein>
    <submittedName>
        <fullName evidence="2">Helix-turn-helix transcriptional regulator</fullName>
    </submittedName>
</protein>
<dbReference type="GO" id="GO:0003677">
    <property type="term" value="F:DNA binding"/>
    <property type="evidence" value="ECO:0007669"/>
    <property type="project" value="InterPro"/>
</dbReference>
<reference evidence="2 3" key="1">
    <citation type="submission" date="2019-08" db="EMBL/GenBank/DDBJ databases">
        <title>Genome of Luteibaculum oceani JCM 18817.</title>
        <authorList>
            <person name="Bowman J.P."/>
        </authorList>
    </citation>
    <scope>NUCLEOTIDE SEQUENCE [LARGE SCALE GENOMIC DNA]</scope>
    <source>
        <strain evidence="2 3">JCM 18817</strain>
    </source>
</reference>
<dbReference type="Gene3D" id="1.10.260.40">
    <property type="entry name" value="lambda repressor-like DNA-binding domains"/>
    <property type="match status" value="1"/>
</dbReference>